<proteinExistence type="predicted"/>
<comment type="caution">
    <text evidence="1">The sequence shown here is derived from an EMBL/GenBank/DDBJ whole genome shotgun (WGS) entry which is preliminary data.</text>
</comment>
<evidence type="ECO:0000313" key="2">
    <source>
        <dbReference type="Proteomes" id="UP000237061"/>
    </source>
</evidence>
<gene>
    <name evidence="1" type="ORF">CVS27_02550</name>
</gene>
<evidence type="ECO:0008006" key="3">
    <source>
        <dbReference type="Google" id="ProtNLM"/>
    </source>
</evidence>
<dbReference type="InterPro" id="IPR016024">
    <property type="entry name" value="ARM-type_fold"/>
</dbReference>
<organism evidence="1 2">
    <name type="scientific">Arthrobacter glacialis</name>
    <dbReference type="NCBI Taxonomy" id="1664"/>
    <lineage>
        <taxon>Bacteria</taxon>
        <taxon>Bacillati</taxon>
        <taxon>Actinomycetota</taxon>
        <taxon>Actinomycetes</taxon>
        <taxon>Micrococcales</taxon>
        <taxon>Micrococcaceae</taxon>
        <taxon>Arthrobacter</taxon>
    </lineage>
</organism>
<name>A0A2S4A0P0_ARTGL</name>
<evidence type="ECO:0000313" key="1">
    <source>
        <dbReference type="EMBL" id="POH74772.1"/>
    </source>
</evidence>
<dbReference type="AlphaFoldDB" id="A0A2S4A0P0"/>
<dbReference type="Gene3D" id="1.25.10.10">
    <property type="entry name" value="Leucine-rich Repeat Variant"/>
    <property type="match status" value="1"/>
</dbReference>
<sequence length="150" mass="15491">MNLTMEDVLRALDPDEVDYAAASQLGPDALPFLMTLVQGQDPGLAAKAAYLAAVVEGELSERVVTAAAASGDVRVRVAAAHAASMLAAEPASRVLGTLLLDSDAGVQKLALKSVSAGLSPDLMVKVQEVSVNGSSQGLRDYAVQAMERLQ</sequence>
<dbReference type="SUPFAM" id="SSF48371">
    <property type="entry name" value="ARM repeat"/>
    <property type="match status" value="1"/>
</dbReference>
<dbReference type="Proteomes" id="UP000237061">
    <property type="component" value="Unassembled WGS sequence"/>
</dbReference>
<reference evidence="1 2" key="1">
    <citation type="submission" date="2018-01" db="EMBL/GenBank/DDBJ databases">
        <title>Arthrobacter sp. nov., from glaciers in China.</title>
        <authorList>
            <person name="Liu Q."/>
            <person name="Xin Y.-H."/>
        </authorList>
    </citation>
    <scope>NUCLEOTIDE SEQUENCE [LARGE SCALE GENOMIC DNA]</scope>
    <source>
        <strain evidence="1 2">HLT2-12-2</strain>
    </source>
</reference>
<keyword evidence="2" id="KW-1185">Reference proteome</keyword>
<accession>A0A2S4A0P0</accession>
<dbReference type="RefSeq" id="WP_103464180.1">
    <property type="nucleotide sequence ID" value="NZ_PPXC01000002.1"/>
</dbReference>
<dbReference type="InterPro" id="IPR011989">
    <property type="entry name" value="ARM-like"/>
</dbReference>
<protein>
    <recommendedName>
        <fullName evidence="3">HEAT repeat domain-containing protein</fullName>
    </recommendedName>
</protein>
<dbReference type="EMBL" id="PPXC01000002">
    <property type="protein sequence ID" value="POH74772.1"/>
    <property type="molecule type" value="Genomic_DNA"/>
</dbReference>